<evidence type="ECO:0000256" key="1">
    <source>
        <dbReference type="SAM" id="SignalP"/>
    </source>
</evidence>
<dbReference type="AlphaFoldDB" id="A0A4Y2QYB5"/>
<gene>
    <name evidence="2" type="ORF">AVEN_61903_1</name>
</gene>
<evidence type="ECO:0008006" key="4">
    <source>
        <dbReference type="Google" id="ProtNLM"/>
    </source>
</evidence>
<proteinExistence type="predicted"/>
<reference evidence="2 3" key="1">
    <citation type="journal article" date="2019" name="Sci. Rep.">
        <title>Orb-weaving spider Araneus ventricosus genome elucidates the spidroin gene catalogue.</title>
        <authorList>
            <person name="Kono N."/>
            <person name="Nakamura H."/>
            <person name="Ohtoshi R."/>
            <person name="Moran D.A.P."/>
            <person name="Shinohara A."/>
            <person name="Yoshida Y."/>
            <person name="Fujiwara M."/>
            <person name="Mori M."/>
            <person name="Tomita M."/>
            <person name="Arakawa K."/>
        </authorList>
    </citation>
    <scope>NUCLEOTIDE SEQUENCE [LARGE SCALE GENOMIC DNA]</scope>
</reference>
<feature type="signal peptide" evidence="1">
    <location>
        <begin position="1"/>
        <end position="21"/>
    </location>
</feature>
<dbReference type="OrthoDB" id="6435295at2759"/>
<accession>A0A4Y2QYB5</accession>
<dbReference type="EMBL" id="BGPR01015207">
    <property type="protein sequence ID" value="GBN68404.1"/>
    <property type="molecule type" value="Genomic_DNA"/>
</dbReference>
<name>A0A4Y2QYB5_ARAVE</name>
<comment type="caution">
    <text evidence="2">The sequence shown here is derived from an EMBL/GenBank/DDBJ whole genome shotgun (WGS) entry which is preliminary data.</text>
</comment>
<dbReference type="Proteomes" id="UP000499080">
    <property type="component" value="Unassembled WGS sequence"/>
</dbReference>
<keyword evidence="3" id="KW-1185">Reference proteome</keyword>
<protein>
    <recommendedName>
        <fullName evidence="4">Apple domain-containing protein</fullName>
    </recommendedName>
</protein>
<organism evidence="2 3">
    <name type="scientific">Araneus ventricosus</name>
    <name type="common">Orbweaver spider</name>
    <name type="synonym">Epeira ventricosa</name>
    <dbReference type="NCBI Taxonomy" id="182803"/>
    <lineage>
        <taxon>Eukaryota</taxon>
        <taxon>Metazoa</taxon>
        <taxon>Ecdysozoa</taxon>
        <taxon>Arthropoda</taxon>
        <taxon>Chelicerata</taxon>
        <taxon>Arachnida</taxon>
        <taxon>Araneae</taxon>
        <taxon>Araneomorphae</taxon>
        <taxon>Entelegynae</taxon>
        <taxon>Araneoidea</taxon>
        <taxon>Araneidae</taxon>
        <taxon>Araneus</taxon>
    </lineage>
</organism>
<evidence type="ECO:0000313" key="2">
    <source>
        <dbReference type="EMBL" id="GBN68404.1"/>
    </source>
</evidence>
<feature type="chain" id="PRO_5021328164" description="Apple domain-containing protein" evidence="1">
    <location>
        <begin position="22"/>
        <end position="161"/>
    </location>
</feature>
<sequence length="161" mass="18199">MSLWYLAVSIAILIAYSCTSCFEVSNRSYDFVLQDKLHEDWVLQTIEDGHMISCLQNCWNNTDCSGIAIGNFTEDSQNYSRICHTLTGIDTSQCEDEDSCPAEGYFVFQPKSRAEQLMPEKPSLAGSKSRRLNYQTPRCAREFGDCKRDSHAANLHPSLLP</sequence>
<evidence type="ECO:0000313" key="3">
    <source>
        <dbReference type="Proteomes" id="UP000499080"/>
    </source>
</evidence>
<keyword evidence="1" id="KW-0732">Signal</keyword>